<evidence type="ECO:0000313" key="7">
    <source>
        <dbReference type="EMBL" id="QDV31974.1"/>
    </source>
</evidence>
<dbReference type="InterPro" id="IPR001816">
    <property type="entry name" value="Transl_elong_EFTs/EF1B"/>
</dbReference>
<dbReference type="NCBIfam" id="TIGR00116">
    <property type="entry name" value="tsf"/>
    <property type="match status" value="1"/>
</dbReference>
<dbReference type="PANTHER" id="PTHR11741">
    <property type="entry name" value="ELONGATION FACTOR TS"/>
    <property type="match status" value="1"/>
</dbReference>
<accession>A0A518GTQ8</accession>
<reference evidence="7 8" key="1">
    <citation type="submission" date="2019-02" db="EMBL/GenBank/DDBJ databases">
        <title>Deep-cultivation of Planctomycetes and their phenomic and genomic characterization uncovers novel biology.</title>
        <authorList>
            <person name="Wiegand S."/>
            <person name="Jogler M."/>
            <person name="Boedeker C."/>
            <person name="Pinto D."/>
            <person name="Vollmers J."/>
            <person name="Rivas-Marin E."/>
            <person name="Kohn T."/>
            <person name="Peeters S.H."/>
            <person name="Heuer A."/>
            <person name="Rast P."/>
            <person name="Oberbeckmann S."/>
            <person name="Bunk B."/>
            <person name="Jeske O."/>
            <person name="Meyerdierks A."/>
            <person name="Storesund J.E."/>
            <person name="Kallscheuer N."/>
            <person name="Luecker S."/>
            <person name="Lage O.M."/>
            <person name="Pohl T."/>
            <person name="Merkel B.J."/>
            <person name="Hornburger P."/>
            <person name="Mueller R.-W."/>
            <person name="Bruemmer F."/>
            <person name="Labrenz M."/>
            <person name="Spormann A.M."/>
            <person name="Op den Camp H."/>
            <person name="Overmann J."/>
            <person name="Amann R."/>
            <person name="Jetten M.S.M."/>
            <person name="Mascher T."/>
            <person name="Medema M.H."/>
            <person name="Devos D.P."/>
            <person name="Kaster A.-K."/>
            <person name="Ovreas L."/>
            <person name="Rohde M."/>
            <person name="Galperin M.Y."/>
            <person name="Jogler C."/>
        </authorList>
    </citation>
    <scope>NUCLEOTIDE SEQUENCE [LARGE SCALE GENOMIC DNA]</scope>
    <source>
        <strain evidence="7 8">Spb1</strain>
    </source>
</reference>
<keyword evidence="5" id="KW-0963">Cytoplasm</keyword>
<dbReference type="InterPro" id="IPR014039">
    <property type="entry name" value="Transl_elong_EFTs/EF1B_dimer"/>
</dbReference>
<evidence type="ECO:0000256" key="3">
    <source>
        <dbReference type="ARBA" id="ARBA00022768"/>
    </source>
</evidence>
<dbReference type="GO" id="GO:0005737">
    <property type="term" value="C:cytoplasm"/>
    <property type="evidence" value="ECO:0007669"/>
    <property type="project" value="UniProtKB-SubCell"/>
</dbReference>
<dbReference type="RefSeq" id="WP_145303771.1">
    <property type="nucleotide sequence ID" value="NZ_CP036299.1"/>
</dbReference>
<comment type="caution">
    <text evidence="5">Lacks conserved residue(s) required for the propagation of feature annotation.</text>
</comment>
<keyword evidence="4 5" id="KW-0648">Protein biosynthesis</keyword>
<sequence>MAEITAAAVKQLREMTDLPMMDCKKALTEAGGDQEKALALLKEWGKKVMVKRSENSTQEGLIVIEIKPDGSEAAMIELQCESAPVAVSEDFNFLANQCIKQLLNGPGAATPEELLAQAAPDRPGQSLNELLGEVVNKIREKMVLAKIARVTGPVGGYVHHDKKNGVLFRAEGAGKSSEVLRDVAMHIAALKPKATHPTELPEELVAAERAKLTEEALKSGKPAAVVEKIVEGRLKNFYVEQGVLVEQPFAKDDSKSVSQALAEQGFKAAGFTRWVIGN</sequence>
<dbReference type="OrthoDB" id="9808348at2"/>
<dbReference type="Pfam" id="PF00889">
    <property type="entry name" value="EF_TS"/>
    <property type="match status" value="1"/>
</dbReference>
<dbReference type="PANTHER" id="PTHR11741:SF0">
    <property type="entry name" value="ELONGATION FACTOR TS, MITOCHONDRIAL"/>
    <property type="match status" value="1"/>
</dbReference>
<gene>
    <name evidence="5 7" type="primary">tsf</name>
    <name evidence="7" type="ORF">Spb1_39210</name>
</gene>
<dbReference type="HAMAP" id="MF_00050">
    <property type="entry name" value="EF_Ts"/>
    <property type="match status" value="1"/>
</dbReference>
<keyword evidence="8" id="KW-1185">Reference proteome</keyword>
<evidence type="ECO:0000256" key="4">
    <source>
        <dbReference type="ARBA" id="ARBA00022917"/>
    </source>
</evidence>
<evidence type="ECO:0000313" key="8">
    <source>
        <dbReference type="Proteomes" id="UP000315349"/>
    </source>
</evidence>
<feature type="domain" description="Translation elongation factor EFTs/EF1B dimerisation" evidence="6">
    <location>
        <begin position="73"/>
        <end position="277"/>
    </location>
</feature>
<dbReference type="KEGG" id="peh:Spb1_39210"/>
<dbReference type="Gene3D" id="3.30.479.20">
    <property type="entry name" value="Elongation factor Ts, dimerisation domain"/>
    <property type="match status" value="2"/>
</dbReference>
<dbReference type="InterPro" id="IPR036402">
    <property type="entry name" value="EF-Ts_dimer_sf"/>
</dbReference>
<comment type="function">
    <text evidence="5">Associates with the EF-Tu.GDP complex and induces the exchange of GDP to GTP. It remains bound to the aminoacyl-tRNA.EF-Tu.GTP complex up to the GTP hydrolysis stage on the ribosome.</text>
</comment>
<evidence type="ECO:0000256" key="5">
    <source>
        <dbReference type="HAMAP-Rule" id="MF_00050"/>
    </source>
</evidence>
<dbReference type="FunFam" id="1.10.8.10:FF:000001">
    <property type="entry name" value="Elongation factor Ts"/>
    <property type="match status" value="1"/>
</dbReference>
<comment type="similarity">
    <text evidence="1 5">Belongs to the EF-Ts family.</text>
</comment>
<dbReference type="InterPro" id="IPR009060">
    <property type="entry name" value="UBA-like_sf"/>
</dbReference>
<proteinExistence type="inferred from homology"/>
<evidence type="ECO:0000259" key="6">
    <source>
        <dbReference type="Pfam" id="PF00889"/>
    </source>
</evidence>
<protein>
    <recommendedName>
        <fullName evidence="2 5">Elongation factor Ts</fullName>
        <shortName evidence="5">EF-Ts</shortName>
    </recommendedName>
</protein>
<evidence type="ECO:0000256" key="2">
    <source>
        <dbReference type="ARBA" id="ARBA00016956"/>
    </source>
</evidence>
<organism evidence="7 8">
    <name type="scientific">Planctopirus ephydatiae</name>
    <dbReference type="NCBI Taxonomy" id="2528019"/>
    <lineage>
        <taxon>Bacteria</taxon>
        <taxon>Pseudomonadati</taxon>
        <taxon>Planctomycetota</taxon>
        <taxon>Planctomycetia</taxon>
        <taxon>Planctomycetales</taxon>
        <taxon>Planctomycetaceae</taxon>
        <taxon>Planctopirus</taxon>
    </lineage>
</organism>
<dbReference type="GO" id="GO:0003746">
    <property type="term" value="F:translation elongation factor activity"/>
    <property type="evidence" value="ECO:0007669"/>
    <property type="project" value="UniProtKB-UniRule"/>
</dbReference>
<dbReference type="SUPFAM" id="SSF54713">
    <property type="entry name" value="Elongation factor Ts (EF-Ts), dimerisation domain"/>
    <property type="match status" value="1"/>
</dbReference>
<dbReference type="CDD" id="cd14275">
    <property type="entry name" value="UBA_EF-Ts"/>
    <property type="match status" value="1"/>
</dbReference>
<comment type="subcellular location">
    <subcellularLocation>
        <location evidence="5">Cytoplasm</location>
    </subcellularLocation>
</comment>
<dbReference type="EMBL" id="CP036299">
    <property type="protein sequence ID" value="QDV31974.1"/>
    <property type="molecule type" value="Genomic_DNA"/>
</dbReference>
<dbReference type="AlphaFoldDB" id="A0A518GTQ8"/>
<evidence type="ECO:0000256" key="1">
    <source>
        <dbReference type="ARBA" id="ARBA00005532"/>
    </source>
</evidence>
<name>A0A518GTQ8_9PLAN</name>
<dbReference type="Proteomes" id="UP000315349">
    <property type="component" value="Chromosome"/>
</dbReference>
<dbReference type="Gene3D" id="1.10.286.20">
    <property type="match status" value="1"/>
</dbReference>
<keyword evidence="3 5" id="KW-0251">Elongation factor</keyword>
<dbReference type="Gene3D" id="1.10.8.10">
    <property type="entry name" value="DNA helicase RuvA subunit, C-terminal domain"/>
    <property type="match status" value="1"/>
</dbReference>
<dbReference type="SUPFAM" id="SSF46934">
    <property type="entry name" value="UBA-like"/>
    <property type="match status" value="1"/>
</dbReference>